<gene>
    <name evidence="1" type="ORF">ILYODFUR_018099</name>
</gene>
<name>A0ABV0VEY0_9TELE</name>
<sequence>MSPRGQSWFCRRCCSGLKWTNFAPHFYGECCFAGSSTPVLNLLQPRTDFLLPKTSHSMMLPLPCFTKRRVDPGCFSY</sequence>
<keyword evidence="2" id="KW-1185">Reference proteome</keyword>
<proteinExistence type="predicted"/>
<dbReference type="EMBL" id="JAHRIQ010106009">
    <property type="protein sequence ID" value="MEQ2255842.1"/>
    <property type="molecule type" value="Genomic_DNA"/>
</dbReference>
<comment type="caution">
    <text evidence="1">The sequence shown here is derived from an EMBL/GenBank/DDBJ whole genome shotgun (WGS) entry which is preliminary data.</text>
</comment>
<dbReference type="Proteomes" id="UP001482620">
    <property type="component" value="Unassembled WGS sequence"/>
</dbReference>
<protein>
    <submittedName>
        <fullName evidence="1">Uncharacterized protein</fullName>
    </submittedName>
</protein>
<accession>A0ABV0VEY0</accession>
<evidence type="ECO:0000313" key="1">
    <source>
        <dbReference type="EMBL" id="MEQ2255842.1"/>
    </source>
</evidence>
<organism evidence="1 2">
    <name type="scientific">Ilyodon furcidens</name>
    <name type="common">goldbreast splitfin</name>
    <dbReference type="NCBI Taxonomy" id="33524"/>
    <lineage>
        <taxon>Eukaryota</taxon>
        <taxon>Metazoa</taxon>
        <taxon>Chordata</taxon>
        <taxon>Craniata</taxon>
        <taxon>Vertebrata</taxon>
        <taxon>Euteleostomi</taxon>
        <taxon>Actinopterygii</taxon>
        <taxon>Neopterygii</taxon>
        <taxon>Teleostei</taxon>
        <taxon>Neoteleostei</taxon>
        <taxon>Acanthomorphata</taxon>
        <taxon>Ovalentaria</taxon>
        <taxon>Atherinomorphae</taxon>
        <taxon>Cyprinodontiformes</taxon>
        <taxon>Goodeidae</taxon>
        <taxon>Ilyodon</taxon>
    </lineage>
</organism>
<evidence type="ECO:0000313" key="2">
    <source>
        <dbReference type="Proteomes" id="UP001482620"/>
    </source>
</evidence>
<reference evidence="1 2" key="1">
    <citation type="submission" date="2021-06" db="EMBL/GenBank/DDBJ databases">
        <authorList>
            <person name="Palmer J.M."/>
        </authorList>
    </citation>
    <scope>NUCLEOTIDE SEQUENCE [LARGE SCALE GENOMIC DNA]</scope>
    <source>
        <strain evidence="2">if_2019</strain>
        <tissue evidence="1">Muscle</tissue>
    </source>
</reference>